<dbReference type="EMBL" id="NJGI01000006">
    <property type="protein sequence ID" value="PGH20323.1"/>
    <property type="molecule type" value="Genomic_DNA"/>
</dbReference>
<name>A0A2B7YH21_FUSNP</name>
<dbReference type="NCBIfam" id="NF033518">
    <property type="entry name" value="transpos_IS607"/>
    <property type="match status" value="1"/>
</dbReference>
<dbReference type="Pfam" id="PF00239">
    <property type="entry name" value="Resolvase"/>
    <property type="match status" value="1"/>
</dbReference>
<dbReference type="AlphaFoldDB" id="A0A2B7YH21"/>
<dbReference type="GO" id="GO:0000150">
    <property type="term" value="F:DNA strand exchange activity"/>
    <property type="evidence" value="ECO:0007669"/>
    <property type="project" value="InterPro"/>
</dbReference>
<dbReference type="PANTHER" id="PTHR36172">
    <property type="match status" value="1"/>
</dbReference>
<evidence type="ECO:0000259" key="1">
    <source>
        <dbReference type="PROSITE" id="PS51736"/>
    </source>
</evidence>
<organism evidence="2 3">
    <name type="scientific">Fusobacterium nucleatum subsp. polymorphum</name>
    <name type="common">Fusobacterium polymorphum</name>
    <dbReference type="NCBI Taxonomy" id="76857"/>
    <lineage>
        <taxon>Bacteria</taxon>
        <taxon>Fusobacteriati</taxon>
        <taxon>Fusobacteriota</taxon>
        <taxon>Fusobacteriia</taxon>
        <taxon>Fusobacteriales</taxon>
        <taxon>Fusobacteriaceae</taxon>
        <taxon>Fusobacterium</taxon>
    </lineage>
</organism>
<feature type="domain" description="Resolvase/invertase-type recombinase catalytic" evidence="1">
    <location>
        <begin position="54"/>
        <end position="200"/>
    </location>
</feature>
<dbReference type="InterPro" id="IPR051491">
    <property type="entry name" value="Recombinase/Transposase-rel"/>
</dbReference>
<accession>A0A2B7YH21</accession>
<dbReference type="SMART" id="SM00857">
    <property type="entry name" value="Resolvase"/>
    <property type="match status" value="1"/>
</dbReference>
<dbReference type="FunFam" id="3.40.50.1390:FF:000002">
    <property type="entry name" value="ORF1 in transposon ISC1904"/>
    <property type="match status" value="1"/>
</dbReference>
<dbReference type="InterPro" id="IPR006119">
    <property type="entry name" value="Resolv_N"/>
</dbReference>
<dbReference type="InterPro" id="IPR036162">
    <property type="entry name" value="Resolvase-like_N_sf"/>
</dbReference>
<dbReference type="SUPFAM" id="SSF53041">
    <property type="entry name" value="Resolvase-like"/>
    <property type="match status" value="1"/>
</dbReference>
<gene>
    <name evidence="2" type="ORF">RN96_12080</name>
</gene>
<dbReference type="PANTHER" id="PTHR36172:SF1">
    <property type="entry name" value="RESOLVASE-RELATED"/>
    <property type="match status" value="1"/>
</dbReference>
<protein>
    <recommendedName>
        <fullName evidence="1">Resolvase/invertase-type recombinase catalytic domain-containing protein</fullName>
    </recommendedName>
</protein>
<evidence type="ECO:0000313" key="2">
    <source>
        <dbReference type="EMBL" id="PGH20323.1"/>
    </source>
</evidence>
<reference evidence="2 3" key="1">
    <citation type="submission" date="2017-06" db="EMBL/GenBank/DDBJ databases">
        <title>Genome sequencing of Fusobacterium nucleatum subsp. polymorphum KCOM 1232 (=ChDC F37).</title>
        <authorList>
            <person name="Kook J.-K."/>
            <person name="Park S.-N."/>
            <person name="Lim Y.K."/>
            <person name="Roh H."/>
        </authorList>
    </citation>
    <scope>NUCLEOTIDE SEQUENCE [LARGE SCALE GENOMIC DNA]</scope>
    <source>
        <strain evidence="3">KCOM 1232 ( ChDC F37)</strain>
    </source>
</reference>
<dbReference type="InterPro" id="IPR048046">
    <property type="entry name" value="Transpos_IS607"/>
</dbReference>
<dbReference type="Proteomes" id="UP000222862">
    <property type="component" value="Unassembled WGS sequence"/>
</dbReference>
<dbReference type="PROSITE" id="PS51736">
    <property type="entry name" value="RECOMBINASES_3"/>
    <property type="match status" value="1"/>
</dbReference>
<dbReference type="GO" id="GO:0003677">
    <property type="term" value="F:DNA binding"/>
    <property type="evidence" value="ECO:0007669"/>
    <property type="project" value="InterPro"/>
</dbReference>
<proteinExistence type="predicted"/>
<dbReference type="Gene3D" id="3.40.50.1390">
    <property type="entry name" value="Resolvase, N-terminal catalytic domain"/>
    <property type="match status" value="1"/>
</dbReference>
<sequence>MKASEYAKKMSLHIRTVYRYYHNGKIKGYQDKETGTIFILNPFKSKNEDNLENKVVLYARVSSNENKNNLESQLERLRLFAIAKGYQIVKEIKEVGSGLNDNRSKLNYLLEKELNKFEILLVEHKDRLTRFGFNYIDILLKSHNKKIEVINLVDNDKEDLIQDFVSVITSFYARIYGQRRSKRKTEKLIKDLEDESKENS</sequence>
<dbReference type="Gene3D" id="1.10.287.2170">
    <property type="match status" value="1"/>
</dbReference>
<comment type="caution">
    <text evidence="2">The sequence shown here is derived from an EMBL/GenBank/DDBJ whole genome shotgun (WGS) entry which is preliminary data.</text>
</comment>
<evidence type="ECO:0000313" key="3">
    <source>
        <dbReference type="Proteomes" id="UP000222862"/>
    </source>
</evidence>